<dbReference type="AlphaFoldDB" id="A0A3N1NI55"/>
<dbReference type="Proteomes" id="UP000273643">
    <property type="component" value="Unassembled WGS sequence"/>
</dbReference>
<evidence type="ECO:0000313" key="1">
    <source>
        <dbReference type="EMBL" id="ROQ19484.1"/>
    </source>
</evidence>
<protein>
    <recommendedName>
        <fullName evidence="3">1-deoxy-D-xylulose-5-phosphate synthase</fullName>
    </recommendedName>
</protein>
<keyword evidence="2" id="KW-1185">Reference proteome</keyword>
<evidence type="ECO:0008006" key="3">
    <source>
        <dbReference type="Google" id="ProtNLM"/>
    </source>
</evidence>
<sequence>MSQLTRGNERRLMYIENKEGDIDGHKARIGWVTFSKTGRTIYYRGRSLARAKGGGVLGNYFCEDSGDEYWVSGVKKRGSNAHWAESVSVFVDENAAEEYEKQKNS</sequence>
<evidence type="ECO:0000313" key="2">
    <source>
        <dbReference type="Proteomes" id="UP000273643"/>
    </source>
</evidence>
<organism evidence="1 2">
    <name type="scientific">Marinimicrobium koreense</name>
    <dbReference type="NCBI Taxonomy" id="306545"/>
    <lineage>
        <taxon>Bacteria</taxon>
        <taxon>Pseudomonadati</taxon>
        <taxon>Pseudomonadota</taxon>
        <taxon>Gammaproteobacteria</taxon>
        <taxon>Cellvibrionales</taxon>
        <taxon>Cellvibrionaceae</taxon>
        <taxon>Marinimicrobium</taxon>
    </lineage>
</organism>
<proteinExistence type="predicted"/>
<accession>A0A3N1NI55</accession>
<dbReference type="EMBL" id="RJUK01000001">
    <property type="protein sequence ID" value="ROQ19484.1"/>
    <property type="molecule type" value="Genomic_DNA"/>
</dbReference>
<gene>
    <name evidence="1" type="ORF">EDC38_0066</name>
</gene>
<dbReference type="OrthoDB" id="1954843at2"/>
<name>A0A3N1NI55_9GAMM</name>
<comment type="caution">
    <text evidence="1">The sequence shown here is derived from an EMBL/GenBank/DDBJ whole genome shotgun (WGS) entry which is preliminary data.</text>
</comment>
<reference evidence="1 2" key="1">
    <citation type="submission" date="2018-11" db="EMBL/GenBank/DDBJ databases">
        <title>Genomic Encyclopedia of Type Strains, Phase IV (KMG-IV): sequencing the most valuable type-strain genomes for metagenomic binning, comparative biology and taxonomic classification.</title>
        <authorList>
            <person name="Goeker M."/>
        </authorList>
    </citation>
    <scope>NUCLEOTIDE SEQUENCE [LARGE SCALE GENOMIC DNA]</scope>
    <source>
        <strain evidence="1 2">DSM 16974</strain>
    </source>
</reference>